<keyword evidence="2" id="KW-1185">Reference proteome</keyword>
<proteinExistence type="predicted"/>
<dbReference type="AlphaFoldDB" id="A0A9J6GBA5"/>
<comment type="caution">
    <text evidence="1">The sequence shown here is derived from an EMBL/GenBank/DDBJ whole genome shotgun (WGS) entry which is preliminary data.</text>
</comment>
<dbReference type="EMBL" id="JABSTR010000005">
    <property type="protein sequence ID" value="KAH9371692.1"/>
    <property type="molecule type" value="Genomic_DNA"/>
</dbReference>
<accession>A0A9J6GBA5</accession>
<organism evidence="1 2">
    <name type="scientific">Haemaphysalis longicornis</name>
    <name type="common">Bush tick</name>
    <dbReference type="NCBI Taxonomy" id="44386"/>
    <lineage>
        <taxon>Eukaryota</taxon>
        <taxon>Metazoa</taxon>
        <taxon>Ecdysozoa</taxon>
        <taxon>Arthropoda</taxon>
        <taxon>Chelicerata</taxon>
        <taxon>Arachnida</taxon>
        <taxon>Acari</taxon>
        <taxon>Parasitiformes</taxon>
        <taxon>Ixodida</taxon>
        <taxon>Ixodoidea</taxon>
        <taxon>Ixodidae</taxon>
        <taxon>Haemaphysalinae</taxon>
        <taxon>Haemaphysalis</taxon>
    </lineage>
</organism>
<sequence>MLALLCKGASQHLCRYFMKFQSVHHEKKLQQEVRFKKQELKLAAALAETEGDNISRSAYCELQQKLDAAKQELGKARMALKRQVFTDASTNMEVPLVTEAAYAKIKQKITKNYILIFVILW</sequence>
<evidence type="ECO:0000313" key="2">
    <source>
        <dbReference type="Proteomes" id="UP000821853"/>
    </source>
</evidence>
<dbReference type="Proteomes" id="UP000821853">
    <property type="component" value="Chromosome 3"/>
</dbReference>
<reference evidence="1 2" key="1">
    <citation type="journal article" date="2020" name="Cell">
        <title>Large-Scale Comparative Analyses of Tick Genomes Elucidate Their Genetic Diversity and Vector Capacities.</title>
        <authorList>
            <consortium name="Tick Genome and Microbiome Consortium (TIGMIC)"/>
            <person name="Jia N."/>
            <person name="Wang J."/>
            <person name="Shi W."/>
            <person name="Du L."/>
            <person name="Sun Y."/>
            <person name="Zhan W."/>
            <person name="Jiang J.F."/>
            <person name="Wang Q."/>
            <person name="Zhang B."/>
            <person name="Ji P."/>
            <person name="Bell-Sakyi L."/>
            <person name="Cui X.M."/>
            <person name="Yuan T.T."/>
            <person name="Jiang B.G."/>
            <person name="Yang W.F."/>
            <person name="Lam T.T."/>
            <person name="Chang Q.C."/>
            <person name="Ding S.J."/>
            <person name="Wang X.J."/>
            <person name="Zhu J.G."/>
            <person name="Ruan X.D."/>
            <person name="Zhao L."/>
            <person name="Wei J.T."/>
            <person name="Ye R.Z."/>
            <person name="Que T.C."/>
            <person name="Du C.H."/>
            <person name="Zhou Y.H."/>
            <person name="Cheng J.X."/>
            <person name="Dai P.F."/>
            <person name="Guo W.B."/>
            <person name="Han X.H."/>
            <person name="Huang E.J."/>
            <person name="Li L.F."/>
            <person name="Wei W."/>
            <person name="Gao Y.C."/>
            <person name="Liu J.Z."/>
            <person name="Shao H.Z."/>
            <person name="Wang X."/>
            <person name="Wang C.C."/>
            <person name="Yang T.C."/>
            <person name="Huo Q.B."/>
            <person name="Li W."/>
            <person name="Chen H.Y."/>
            <person name="Chen S.E."/>
            <person name="Zhou L.G."/>
            <person name="Ni X.B."/>
            <person name="Tian J.H."/>
            <person name="Sheng Y."/>
            <person name="Liu T."/>
            <person name="Pan Y.S."/>
            <person name="Xia L.Y."/>
            <person name="Li J."/>
            <person name="Zhao F."/>
            <person name="Cao W.C."/>
        </authorList>
    </citation>
    <scope>NUCLEOTIDE SEQUENCE [LARGE SCALE GENOMIC DNA]</scope>
    <source>
        <strain evidence="1">HaeL-2018</strain>
    </source>
</reference>
<gene>
    <name evidence="1" type="ORF">HPB48_012010</name>
</gene>
<protein>
    <submittedName>
        <fullName evidence="1">Uncharacterized protein</fullName>
    </submittedName>
</protein>
<dbReference type="VEuPathDB" id="VectorBase:HLOH_048605"/>
<evidence type="ECO:0000313" key="1">
    <source>
        <dbReference type="EMBL" id="KAH9371692.1"/>
    </source>
</evidence>
<name>A0A9J6GBA5_HAELO</name>